<dbReference type="Proteomes" id="UP000308197">
    <property type="component" value="Unassembled WGS sequence"/>
</dbReference>
<organism evidence="1 2">
    <name type="scientific">Polyporus arcularius HHB13444</name>
    <dbReference type="NCBI Taxonomy" id="1314778"/>
    <lineage>
        <taxon>Eukaryota</taxon>
        <taxon>Fungi</taxon>
        <taxon>Dikarya</taxon>
        <taxon>Basidiomycota</taxon>
        <taxon>Agaricomycotina</taxon>
        <taxon>Agaricomycetes</taxon>
        <taxon>Polyporales</taxon>
        <taxon>Polyporaceae</taxon>
        <taxon>Polyporus</taxon>
    </lineage>
</organism>
<name>A0A5C3Q0H5_9APHY</name>
<gene>
    <name evidence="1" type="ORF">K466DRAFT_573359</name>
</gene>
<reference evidence="1 2" key="1">
    <citation type="journal article" date="2019" name="Nat. Ecol. Evol.">
        <title>Megaphylogeny resolves global patterns of mushroom evolution.</title>
        <authorList>
            <person name="Varga T."/>
            <person name="Krizsan K."/>
            <person name="Foldi C."/>
            <person name="Dima B."/>
            <person name="Sanchez-Garcia M."/>
            <person name="Sanchez-Ramirez S."/>
            <person name="Szollosi G.J."/>
            <person name="Szarkandi J.G."/>
            <person name="Papp V."/>
            <person name="Albert L."/>
            <person name="Andreopoulos W."/>
            <person name="Angelini C."/>
            <person name="Antonin V."/>
            <person name="Barry K.W."/>
            <person name="Bougher N.L."/>
            <person name="Buchanan P."/>
            <person name="Buyck B."/>
            <person name="Bense V."/>
            <person name="Catcheside P."/>
            <person name="Chovatia M."/>
            <person name="Cooper J."/>
            <person name="Damon W."/>
            <person name="Desjardin D."/>
            <person name="Finy P."/>
            <person name="Geml J."/>
            <person name="Haridas S."/>
            <person name="Hughes K."/>
            <person name="Justo A."/>
            <person name="Karasinski D."/>
            <person name="Kautmanova I."/>
            <person name="Kiss B."/>
            <person name="Kocsube S."/>
            <person name="Kotiranta H."/>
            <person name="LaButti K.M."/>
            <person name="Lechner B.E."/>
            <person name="Liimatainen K."/>
            <person name="Lipzen A."/>
            <person name="Lukacs Z."/>
            <person name="Mihaltcheva S."/>
            <person name="Morgado L.N."/>
            <person name="Niskanen T."/>
            <person name="Noordeloos M.E."/>
            <person name="Ohm R.A."/>
            <person name="Ortiz-Santana B."/>
            <person name="Ovrebo C."/>
            <person name="Racz N."/>
            <person name="Riley R."/>
            <person name="Savchenko A."/>
            <person name="Shiryaev A."/>
            <person name="Soop K."/>
            <person name="Spirin V."/>
            <person name="Szebenyi C."/>
            <person name="Tomsovsky M."/>
            <person name="Tulloss R.E."/>
            <person name="Uehling J."/>
            <person name="Grigoriev I.V."/>
            <person name="Vagvolgyi C."/>
            <person name="Papp T."/>
            <person name="Martin F.M."/>
            <person name="Miettinen O."/>
            <person name="Hibbett D.S."/>
            <person name="Nagy L.G."/>
        </authorList>
    </citation>
    <scope>NUCLEOTIDE SEQUENCE [LARGE SCALE GENOMIC DNA]</scope>
    <source>
        <strain evidence="1 2">HHB13444</strain>
    </source>
</reference>
<dbReference type="EMBL" id="ML211008">
    <property type="protein sequence ID" value="TFK91943.1"/>
    <property type="molecule type" value="Genomic_DNA"/>
</dbReference>
<evidence type="ECO:0000313" key="1">
    <source>
        <dbReference type="EMBL" id="TFK91943.1"/>
    </source>
</evidence>
<proteinExistence type="predicted"/>
<dbReference type="AlphaFoldDB" id="A0A5C3Q0H5"/>
<evidence type="ECO:0000313" key="2">
    <source>
        <dbReference type="Proteomes" id="UP000308197"/>
    </source>
</evidence>
<protein>
    <submittedName>
        <fullName evidence="1">Uncharacterized protein</fullName>
    </submittedName>
</protein>
<dbReference type="STRING" id="1314778.A0A5C3Q0H5"/>
<accession>A0A5C3Q0H5</accession>
<keyword evidence="2" id="KW-1185">Reference proteome</keyword>
<dbReference type="InParanoid" id="A0A5C3Q0H5"/>
<sequence length="196" mass="22686">MCYNTCIAYTGPFDQLTRCPICPERKSRYTIVGGKRVPRRTFSTFPVGPQLQVLRSSPETAELMQHRRNVTRELRARGGVVTEIDDLFQGRLYYEEVEAKNITDDDMVLMLSIDGAQLYASKGSDCWFLIWVVFELPPEHRYKKRFVLPAGVISGPNKPKLMDSFLYPTFYHIRAIQREGLRVYDAVQARIMQQNL</sequence>